<dbReference type="Gene3D" id="1.10.10.10">
    <property type="entry name" value="Winged helix-like DNA-binding domain superfamily/Winged helix DNA-binding domain"/>
    <property type="match status" value="1"/>
</dbReference>
<dbReference type="PROSITE" id="PS50931">
    <property type="entry name" value="HTH_LYSR"/>
    <property type="match status" value="1"/>
</dbReference>
<protein>
    <submittedName>
        <fullName evidence="6">LysR family transcriptional regulator</fullName>
    </submittedName>
</protein>
<dbReference type="InterPro" id="IPR050950">
    <property type="entry name" value="HTH-type_LysR_regulators"/>
</dbReference>
<dbReference type="Pfam" id="PF00126">
    <property type="entry name" value="HTH_1"/>
    <property type="match status" value="1"/>
</dbReference>
<dbReference type="Gene3D" id="3.40.190.10">
    <property type="entry name" value="Periplasmic binding protein-like II"/>
    <property type="match status" value="2"/>
</dbReference>
<keyword evidence="3" id="KW-0238">DNA-binding</keyword>
<keyword evidence="4" id="KW-0804">Transcription</keyword>
<evidence type="ECO:0000256" key="4">
    <source>
        <dbReference type="ARBA" id="ARBA00023163"/>
    </source>
</evidence>
<dbReference type="InterPro" id="IPR005119">
    <property type="entry name" value="LysR_subst-bd"/>
</dbReference>
<dbReference type="Pfam" id="PF03466">
    <property type="entry name" value="LysR_substrate"/>
    <property type="match status" value="1"/>
</dbReference>
<dbReference type="InterPro" id="IPR036388">
    <property type="entry name" value="WH-like_DNA-bd_sf"/>
</dbReference>
<evidence type="ECO:0000313" key="7">
    <source>
        <dbReference type="Proteomes" id="UP000566711"/>
    </source>
</evidence>
<dbReference type="AlphaFoldDB" id="A0A7W2ED85"/>
<dbReference type="RefSeq" id="WP_182212978.1">
    <property type="nucleotide sequence ID" value="NZ_JACEZS010000001.1"/>
</dbReference>
<name>A0A7W2ED85_9BURK</name>
<organism evidence="6 7">
    <name type="scientific">Rugamonas fusca</name>
    <dbReference type="NCBI Taxonomy" id="2758568"/>
    <lineage>
        <taxon>Bacteria</taxon>
        <taxon>Pseudomonadati</taxon>
        <taxon>Pseudomonadota</taxon>
        <taxon>Betaproteobacteria</taxon>
        <taxon>Burkholderiales</taxon>
        <taxon>Oxalobacteraceae</taxon>
        <taxon>Telluria group</taxon>
        <taxon>Rugamonas</taxon>
    </lineage>
</organism>
<evidence type="ECO:0000313" key="6">
    <source>
        <dbReference type="EMBL" id="MBA5603793.1"/>
    </source>
</evidence>
<dbReference type="SUPFAM" id="SSF53850">
    <property type="entry name" value="Periplasmic binding protein-like II"/>
    <property type="match status" value="1"/>
</dbReference>
<proteinExistence type="inferred from homology"/>
<accession>A0A7W2ED85</accession>
<dbReference type="InterPro" id="IPR000847">
    <property type="entry name" value="LysR_HTH_N"/>
</dbReference>
<dbReference type="GO" id="GO:0003677">
    <property type="term" value="F:DNA binding"/>
    <property type="evidence" value="ECO:0007669"/>
    <property type="project" value="UniProtKB-KW"/>
</dbReference>
<evidence type="ECO:0000256" key="1">
    <source>
        <dbReference type="ARBA" id="ARBA00009437"/>
    </source>
</evidence>
<dbReference type="FunFam" id="1.10.10.10:FF:000001">
    <property type="entry name" value="LysR family transcriptional regulator"/>
    <property type="match status" value="1"/>
</dbReference>
<dbReference type="PANTHER" id="PTHR30419">
    <property type="entry name" value="HTH-TYPE TRANSCRIPTIONAL REGULATOR YBHD"/>
    <property type="match status" value="1"/>
</dbReference>
<dbReference type="SUPFAM" id="SSF46785">
    <property type="entry name" value="Winged helix' DNA-binding domain"/>
    <property type="match status" value="1"/>
</dbReference>
<dbReference type="InterPro" id="IPR036390">
    <property type="entry name" value="WH_DNA-bd_sf"/>
</dbReference>
<evidence type="ECO:0000256" key="2">
    <source>
        <dbReference type="ARBA" id="ARBA00023015"/>
    </source>
</evidence>
<dbReference type="Proteomes" id="UP000566711">
    <property type="component" value="Unassembled WGS sequence"/>
</dbReference>
<evidence type="ECO:0000259" key="5">
    <source>
        <dbReference type="PROSITE" id="PS50931"/>
    </source>
</evidence>
<dbReference type="GO" id="GO:0005829">
    <property type="term" value="C:cytosol"/>
    <property type="evidence" value="ECO:0007669"/>
    <property type="project" value="TreeGrafter"/>
</dbReference>
<dbReference type="PRINTS" id="PR00039">
    <property type="entry name" value="HTHLYSR"/>
</dbReference>
<keyword evidence="2" id="KW-0805">Transcription regulation</keyword>
<comment type="caution">
    <text evidence="6">The sequence shown here is derived from an EMBL/GenBank/DDBJ whole genome shotgun (WGS) entry which is preliminary data.</text>
</comment>
<keyword evidence="7" id="KW-1185">Reference proteome</keyword>
<dbReference type="PANTHER" id="PTHR30419:SF30">
    <property type="entry name" value="LYSR FAMILY TRANSCRIPTIONAL REGULATOR"/>
    <property type="match status" value="1"/>
</dbReference>
<comment type="similarity">
    <text evidence="1">Belongs to the LysR transcriptional regulatory family.</text>
</comment>
<gene>
    <name evidence="6" type="ORF">H3H36_00255</name>
</gene>
<feature type="domain" description="HTH lysR-type" evidence="5">
    <location>
        <begin position="1"/>
        <end position="58"/>
    </location>
</feature>
<evidence type="ECO:0000256" key="3">
    <source>
        <dbReference type="ARBA" id="ARBA00023125"/>
    </source>
</evidence>
<dbReference type="EMBL" id="JACEZS010000001">
    <property type="protein sequence ID" value="MBA5603793.1"/>
    <property type="molecule type" value="Genomic_DNA"/>
</dbReference>
<dbReference type="GO" id="GO:0003700">
    <property type="term" value="F:DNA-binding transcription factor activity"/>
    <property type="evidence" value="ECO:0007669"/>
    <property type="project" value="InterPro"/>
</dbReference>
<sequence>MDLKRLRHAIALAEELNFARAAERVHLSQPALSRSIQTLEEELGLPLFDRDNRNVKLTTAGAVFMERARKLTFQMRNLERDMGLIRDAAMGQVAFGVGPLPTASMLPQLVRHVRQTRHGLAMRVSSNNWRNLLVNLKAEQIEFFIADARDILPDPDLTITPICRQHGRFMVRAGHPLLARPARTLADTLPYGFASLLLPVAMKVLFRQVLGLAPDAPLPVMFECDNMHILREVTLDDDVILLATEAAVANEIASGTLAPLDFPGLPPLYAEIGAVQLAGRTLSPAARLVLERLHGIAATAPGTTVFRDGRYQATA</sequence>
<reference evidence="6 7" key="1">
    <citation type="submission" date="2020-07" db="EMBL/GenBank/DDBJ databases">
        <title>Novel species isolated from subtropical streams in China.</title>
        <authorList>
            <person name="Lu H."/>
        </authorList>
    </citation>
    <scope>NUCLEOTIDE SEQUENCE [LARGE SCALE GENOMIC DNA]</scope>
    <source>
        <strain evidence="6 7">FT3S</strain>
    </source>
</reference>